<evidence type="ECO:0000313" key="2">
    <source>
        <dbReference type="EMBL" id="TRZ28563.1"/>
    </source>
</evidence>
<dbReference type="PANTHER" id="PTHR35004">
    <property type="entry name" value="TRANSPOSASE RV3428C-RELATED"/>
    <property type="match status" value="1"/>
</dbReference>
<sequence>MRKDVYEGVRFFMINDIKPNFNELGRQYNCDPRTVKKYYLEGSENSVKKDKDKPKRPSKLDPFKEIIDQKLELNCSAMAIFKFLKKIGYQGGYTIVKDYCRNKKHTEIKKATLRVETVPGTAAQVDWKEDMTLHDKFGKSYTFNLFLYVLHFSKLKFITLTWDRKQDTLFSCLYEAFNHTGGVPKEIWFDNMKTVVDRARTQYRKVVFNTRFYEFSKDAGFEAIACRSYRPQTKGSVESLAKLVERLKPYDYEFYDAVDLISLVNTLCYDLNYEEISQSTYQRPVDLWEREEKGKLHPVNEALLTPYFEDNIVRIVTNESMVNFRKSKYSVPTKYIGCEVEIEIDPTEKFIEIFYQGEVVQSHELTGKRLNYKETDMFEILKSDVMKHKDDEEIYEYIQRTLTQYDEL</sequence>
<comment type="similarity">
    <text evidence="1">Belongs to the transposase IS21/IS408/IS1162 family.</text>
</comment>
<dbReference type="Proteomes" id="UP000316316">
    <property type="component" value="Unassembled WGS sequence"/>
</dbReference>
<evidence type="ECO:0000313" key="3">
    <source>
        <dbReference type="Proteomes" id="UP000316316"/>
    </source>
</evidence>
<dbReference type="RefSeq" id="WP_033794988.1">
    <property type="nucleotide sequence ID" value="NZ_CABGUH010000096.1"/>
</dbReference>
<dbReference type="AlphaFoldDB" id="A0A4P8KGX2"/>
<dbReference type="GO" id="GO:0003676">
    <property type="term" value="F:nucleic acid binding"/>
    <property type="evidence" value="ECO:0007669"/>
    <property type="project" value="InterPro"/>
</dbReference>
<organism evidence="2 3">
    <name type="scientific">Enterococcus avium</name>
    <name type="common">Streptococcus avium</name>
    <dbReference type="NCBI Taxonomy" id="33945"/>
    <lineage>
        <taxon>Bacteria</taxon>
        <taxon>Bacillati</taxon>
        <taxon>Bacillota</taxon>
        <taxon>Bacilli</taxon>
        <taxon>Lactobacillales</taxon>
        <taxon>Enterococcaceae</taxon>
        <taxon>Enterococcus</taxon>
    </lineage>
</organism>
<dbReference type="InterPro" id="IPR012337">
    <property type="entry name" value="RNaseH-like_sf"/>
</dbReference>
<dbReference type="InterPro" id="IPR054353">
    <property type="entry name" value="IstA-like_C"/>
</dbReference>
<dbReference type="InterPro" id="IPR036397">
    <property type="entry name" value="RNaseH_sf"/>
</dbReference>
<proteinExistence type="inferred from homology"/>
<dbReference type="PROSITE" id="PS50994">
    <property type="entry name" value="INTEGRASE"/>
    <property type="match status" value="1"/>
</dbReference>
<name>A0A4P8KGX2_ENTAV</name>
<evidence type="ECO:0000256" key="1">
    <source>
        <dbReference type="ARBA" id="ARBA00009277"/>
    </source>
</evidence>
<protein>
    <submittedName>
        <fullName evidence="2">Transposase</fullName>
    </submittedName>
</protein>
<dbReference type="GO" id="GO:0015074">
    <property type="term" value="P:DNA integration"/>
    <property type="evidence" value="ECO:0007669"/>
    <property type="project" value="InterPro"/>
</dbReference>
<comment type="caution">
    <text evidence="2">The sequence shown here is derived from an EMBL/GenBank/DDBJ whole genome shotgun (WGS) entry which is preliminary data.</text>
</comment>
<accession>A0A4P8KGX2</accession>
<reference evidence="2 3" key="1">
    <citation type="submission" date="2017-10" db="EMBL/GenBank/DDBJ databases">
        <title>FDA dAtabase for Regulatory Grade micrObial Sequences (FDA-ARGOS): Supporting development and validation of Infectious Disease Dx tests.</title>
        <authorList>
            <person name="Campos J."/>
            <person name="Goldberg B."/>
            <person name="Tallon L.J."/>
            <person name="Sadzewicz L."/>
            <person name="Sengamalay N."/>
            <person name="Ott S."/>
            <person name="Godinez A."/>
            <person name="Nagaraj S."/>
            <person name="Vyas G."/>
            <person name="Aluvathingal J."/>
            <person name="Nadendla S."/>
            <person name="Geyer C."/>
            <person name="Nandy P."/>
            <person name="Hobson J."/>
            <person name="Sichtig H."/>
        </authorList>
    </citation>
    <scope>NUCLEOTIDE SEQUENCE [LARGE SCALE GENOMIC DNA]</scope>
    <source>
        <strain evidence="2 3">FDAARGOS_185</strain>
    </source>
</reference>
<dbReference type="PANTHER" id="PTHR35004:SF6">
    <property type="entry name" value="TRANSPOSASE"/>
    <property type="match status" value="1"/>
</dbReference>
<dbReference type="InterPro" id="IPR001584">
    <property type="entry name" value="Integrase_cat-core"/>
</dbReference>
<dbReference type="Gene3D" id="3.30.420.10">
    <property type="entry name" value="Ribonuclease H-like superfamily/Ribonuclease H"/>
    <property type="match status" value="1"/>
</dbReference>
<gene>
    <name evidence="2" type="ORF">AUF17_17770</name>
</gene>
<dbReference type="NCBIfam" id="NF033546">
    <property type="entry name" value="transpos_IS21"/>
    <property type="match status" value="1"/>
</dbReference>
<dbReference type="EMBL" id="PDXQ01000002">
    <property type="protein sequence ID" value="TRZ28563.1"/>
    <property type="molecule type" value="Genomic_DNA"/>
</dbReference>
<dbReference type="Pfam" id="PF22483">
    <property type="entry name" value="Mu-transpos_C_2"/>
    <property type="match status" value="1"/>
</dbReference>
<dbReference type="SUPFAM" id="SSF53098">
    <property type="entry name" value="Ribonuclease H-like"/>
    <property type="match status" value="1"/>
</dbReference>